<dbReference type="GO" id="GO:0008408">
    <property type="term" value="F:3'-5' exonuclease activity"/>
    <property type="evidence" value="ECO:0007669"/>
    <property type="project" value="InterPro"/>
</dbReference>
<keyword evidence="1" id="KW-0540">Nuclease</keyword>
<keyword evidence="6" id="KW-1185">Reference proteome</keyword>
<feature type="domain" description="3'-5' exonuclease" evidence="4">
    <location>
        <begin position="202"/>
        <end position="399"/>
    </location>
</feature>
<organism evidence="5 6">
    <name type="scientific">Mollisia scopiformis</name>
    <name type="common">Conifer needle endophyte fungus</name>
    <name type="synonym">Phialocephala scopiformis</name>
    <dbReference type="NCBI Taxonomy" id="149040"/>
    <lineage>
        <taxon>Eukaryota</taxon>
        <taxon>Fungi</taxon>
        <taxon>Dikarya</taxon>
        <taxon>Ascomycota</taxon>
        <taxon>Pezizomycotina</taxon>
        <taxon>Leotiomycetes</taxon>
        <taxon>Helotiales</taxon>
        <taxon>Mollisiaceae</taxon>
        <taxon>Mollisia</taxon>
    </lineage>
</organism>
<dbReference type="GO" id="GO:0005737">
    <property type="term" value="C:cytoplasm"/>
    <property type="evidence" value="ECO:0007669"/>
    <property type="project" value="TreeGrafter"/>
</dbReference>
<dbReference type="GeneID" id="28821757"/>
<protein>
    <submittedName>
        <fullName evidence="5">Ribonuclease H-like protein</fullName>
    </submittedName>
</protein>
<feature type="compositionally biased region" description="Polar residues" evidence="3">
    <location>
        <begin position="26"/>
        <end position="54"/>
    </location>
</feature>
<reference evidence="5 6" key="1">
    <citation type="submission" date="2015-10" db="EMBL/GenBank/DDBJ databases">
        <title>Full genome of DAOMC 229536 Phialocephala scopiformis, a fungal endophyte of spruce producing the potent anti-insectan compound rugulosin.</title>
        <authorList>
            <consortium name="DOE Joint Genome Institute"/>
            <person name="Walker A.K."/>
            <person name="Frasz S.L."/>
            <person name="Seifert K.A."/>
            <person name="Miller J.D."/>
            <person name="Mondo S.J."/>
            <person name="Labutti K."/>
            <person name="Lipzen A."/>
            <person name="Dockter R."/>
            <person name="Kennedy M."/>
            <person name="Grigoriev I.V."/>
            <person name="Spatafora J.W."/>
        </authorList>
    </citation>
    <scope>NUCLEOTIDE SEQUENCE [LARGE SCALE GENOMIC DNA]</scope>
    <source>
        <strain evidence="5 6">CBS 120377</strain>
    </source>
</reference>
<dbReference type="InParanoid" id="A0A194X5S7"/>
<evidence type="ECO:0000256" key="3">
    <source>
        <dbReference type="SAM" id="MobiDB-lite"/>
    </source>
</evidence>
<dbReference type="InterPro" id="IPR036397">
    <property type="entry name" value="RNaseH_sf"/>
</dbReference>
<dbReference type="PANTHER" id="PTHR13620:SF104">
    <property type="entry name" value="EXONUCLEASE 3'-5' DOMAIN-CONTAINING PROTEIN 2"/>
    <property type="match status" value="1"/>
</dbReference>
<dbReference type="CDD" id="cd06141">
    <property type="entry name" value="WRN_exo"/>
    <property type="match status" value="1"/>
</dbReference>
<dbReference type="GO" id="GO:0005634">
    <property type="term" value="C:nucleus"/>
    <property type="evidence" value="ECO:0007669"/>
    <property type="project" value="TreeGrafter"/>
</dbReference>
<dbReference type="GO" id="GO:0006139">
    <property type="term" value="P:nucleobase-containing compound metabolic process"/>
    <property type="evidence" value="ECO:0007669"/>
    <property type="project" value="InterPro"/>
</dbReference>
<sequence length="635" mass="71200">MLPCSNGASTLGKTLRRPIMNTMNSLESSVASTESMRSTVSRTGGRALSSTTRSSTHHPQLRTWHPNHGIVFRTLSTTSRTPSVAATAELREDHLLHSNAEDNYVLASADLPALDKEVNPTPAVAEDESKPAARLTADELHEQALNDPEQDELPETSTSYKMPEEIFRAAKDASAGSPESFWSHSLYRSPPDAEGKRKKPVVHYCRTIHTTEKVIKDYFKGKTVIGFDIEWQPEAFKLSKARKNVSLIQLACEDRIALFHLALYPRIAETSDNNLAALVAPSLKKVMEDPKITKVGVAIKADCTRLRKYLDIHAQNIFELSHLHKLVKFSKNKDFGLINRSLVSLAKQIQEHLHLPLFKGDEVRSTDWSQKLHMAQIMYAASDSYAGFQLFHTLELKRKALDPIPPCPYPAEFNKAIRLAEGVEIPPEEDDPKVTSTDVKVIRRTRRYGKRVLAAAAEVVKDEDFSPASELPHSFFTSKSENPLSVALQKTNLGDVSPEPPNDSLQLQKAEKASMRHIRAKQGKLGDVSHLPLSPTQLSKRSIKTYYLWLDNPTLKLEDIGAMLRSPPMTARAVSTMILEAITADKLPYQKSRLREVLKIQAIYTDGNYIPEHRYFELARDSGYNELREQELATQ</sequence>
<dbReference type="PANTHER" id="PTHR13620">
    <property type="entry name" value="3-5 EXONUCLEASE"/>
    <property type="match status" value="1"/>
</dbReference>
<dbReference type="RefSeq" id="XP_018069886.1">
    <property type="nucleotide sequence ID" value="XM_018212031.1"/>
</dbReference>
<proteinExistence type="predicted"/>
<dbReference type="InterPro" id="IPR051132">
    <property type="entry name" value="3-5_Exonuclease_domain"/>
</dbReference>
<dbReference type="InterPro" id="IPR002562">
    <property type="entry name" value="3'-5'_exonuclease_dom"/>
</dbReference>
<evidence type="ECO:0000259" key="4">
    <source>
        <dbReference type="SMART" id="SM00474"/>
    </source>
</evidence>
<dbReference type="KEGG" id="psco:LY89DRAFT_648870"/>
<dbReference type="Gene3D" id="3.30.420.10">
    <property type="entry name" value="Ribonuclease H-like superfamily/Ribonuclease H"/>
    <property type="match status" value="1"/>
</dbReference>
<dbReference type="OrthoDB" id="1920326at2759"/>
<keyword evidence="2" id="KW-0378">Hydrolase</keyword>
<dbReference type="SUPFAM" id="SSF53098">
    <property type="entry name" value="Ribonuclease H-like"/>
    <property type="match status" value="1"/>
</dbReference>
<dbReference type="Pfam" id="PF01612">
    <property type="entry name" value="DNA_pol_A_exo1"/>
    <property type="match status" value="1"/>
</dbReference>
<gene>
    <name evidence="5" type="ORF">LY89DRAFT_648870</name>
</gene>
<dbReference type="STRING" id="149040.A0A194X5S7"/>
<dbReference type="AlphaFoldDB" id="A0A194X5S7"/>
<evidence type="ECO:0000256" key="1">
    <source>
        <dbReference type="ARBA" id="ARBA00022722"/>
    </source>
</evidence>
<evidence type="ECO:0000313" key="6">
    <source>
        <dbReference type="Proteomes" id="UP000070700"/>
    </source>
</evidence>
<dbReference type="FunFam" id="3.30.420.10:FF:000100">
    <property type="entry name" value="3'-5' exonuclease/helicase (Wrn), putative"/>
    <property type="match status" value="1"/>
</dbReference>
<dbReference type="InterPro" id="IPR012337">
    <property type="entry name" value="RNaseH-like_sf"/>
</dbReference>
<dbReference type="GO" id="GO:0003676">
    <property type="term" value="F:nucleic acid binding"/>
    <property type="evidence" value="ECO:0007669"/>
    <property type="project" value="InterPro"/>
</dbReference>
<feature type="region of interest" description="Disordered" evidence="3">
    <location>
        <begin position="26"/>
        <end position="61"/>
    </location>
</feature>
<accession>A0A194X5S7</accession>
<dbReference type="SMART" id="SM00474">
    <property type="entry name" value="35EXOc"/>
    <property type="match status" value="1"/>
</dbReference>
<name>A0A194X5S7_MOLSC</name>
<evidence type="ECO:0000256" key="2">
    <source>
        <dbReference type="ARBA" id="ARBA00022801"/>
    </source>
</evidence>
<evidence type="ECO:0000313" key="5">
    <source>
        <dbReference type="EMBL" id="KUJ15531.1"/>
    </source>
</evidence>
<dbReference type="EMBL" id="KQ947418">
    <property type="protein sequence ID" value="KUJ15531.1"/>
    <property type="molecule type" value="Genomic_DNA"/>
</dbReference>
<dbReference type="Proteomes" id="UP000070700">
    <property type="component" value="Unassembled WGS sequence"/>
</dbReference>